<dbReference type="AlphaFoldDB" id="A0A563VNK4"/>
<accession>A0A563VNK4</accession>
<dbReference type="EMBL" id="CAACVJ010000083">
    <property type="protein sequence ID" value="VEP12947.1"/>
    <property type="molecule type" value="Genomic_DNA"/>
</dbReference>
<evidence type="ECO:0000256" key="3">
    <source>
        <dbReference type="ARBA" id="ARBA00011738"/>
    </source>
</evidence>
<dbReference type="PRINTS" id="PR00773">
    <property type="entry name" value="GRPEPROTEIN"/>
</dbReference>
<name>A0A563VNK4_9CYAN</name>
<dbReference type="PANTHER" id="PTHR21237:SF23">
    <property type="entry name" value="GRPE PROTEIN HOMOLOG, MITOCHONDRIAL"/>
    <property type="match status" value="1"/>
</dbReference>
<keyword evidence="6 10" id="KW-0143">Chaperone</keyword>
<dbReference type="FunFam" id="2.30.22.10:FF:000001">
    <property type="entry name" value="Protein GrpE"/>
    <property type="match status" value="1"/>
</dbReference>
<evidence type="ECO:0000256" key="8">
    <source>
        <dbReference type="ARBA" id="ARBA00072274"/>
    </source>
</evidence>
<evidence type="ECO:0000256" key="7">
    <source>
        <dbReference type="ARBA" id="ARBA00053401"/>
    </source>
</evidence>
<dbReference type="GO" id="GO:0005737">
    <property type="term" value="C:cytoplasm"/>
    <property type="evidence" value="ECO:0007669"/>
    <property type="project" value="UniProtKB-SubCell"/>
</dbReference>
<dbReference type="InterPro" id="IPR013805">
    <property type="entry name" value="GrpE_CC"/>
</dbReference>
<proteinExistence type="inferred from homology"/>
<dbReference type="Gene3D" id="2.30.22.10">
    <property type="entry name" value="Head domain of nucleotide exchange factor GrpE"/>
    <property type="match status" value="1"/>
</dbReference>
<dbReference type="GO" id="GO:0042803">
    <property type="term" value="F:protein homodimerization activity"/>
    <property type="evidence" value="ECO:0007669"/>
    <property type="project" value="InterPro"/>
</dbReference>
<evidence type="ECO:0000256" key="12">
    <source>
        <dbReference type="RuleBase" id="RU004478"/>
    </source>
</evidence>
<evidence type="ECO:0000313" key="15">
    <source>
        <dbReference type="Proteomes" id="UP000320055"/>
    </source>
</evidence>
<comment type="similarity">
    <text evidence="2 10 12">Belongs to the GrpE family.</text>
</comment>
<dbReference type="InterPro" id="IPR009012">
    <property type="entry name" value="GrpE_head"/>
</dbReference>
<evidence type="ECO:0000256" key="13">
    <source>
        <dbReference type="SAM" id="MobiDB-lite"/>
    </source>
</evidence>
<evidence type="ECO:0000256" key="4">
    <source>
        <dbReference type="ARBA" id="ARBA00022490"/>
    </source>
</evidence>
<dbReference type="SUPFAM" id="SSF51064">
    <property type="entry name" value="Head domain of nucleotide exchange factor GrpE"/>
    <property type="match status" value="1"/>
</dbReference>
<sequence length="267" mass="30127">MIEEQKQPATNPEENQESSSTPEVVVEENQESPASVNDSEVVTNNQEAVSESDISQEEVASETVVENEPQTDIDQENAEIITALQQENANLKKLLDEKTLQSNGFKGQYARLAADFENFRRRTATEKENLEKQAKKNVITHLLPVVDNFERARVQIKPNTEGEKTIHNSYQGVYKTLVDCLKRMGVSAMRPEGQEFDPNYHEAMLREATDEYPEGTVIEQLMRGYTLGEEILRHAMVKVAVPIEPVITSEEEQTIEENSVDNTESVS</sequence>
<feature type="region of interest" description="Disordered" evidence="13">
    <location>
        <begin position="1"/>
        <end position="73"/>
    </location>
</feature>
<dbReference type="GO" id="GO:0051082">
    <property type="term" value="F:unfolded protein binding"/>
    <property type="evidence" value="ECO:0007669"/>
    <property type="project" value="TreeGrafter"/>
</dbReference>
<dbReference type="OrthoDB" id="9812586at2"/>
<dbReference type="GO" id="GO:0000774">
    <property type="term" value="F:adenyl-nucleotide exchange factor activity"/>
    <property type="evidence" value="ECO:0007669"/>
    <property type="project" value="InterPro"/>
</dbReference>
<dbReference type="Proteomes" id="UP000320055">
    <property type="component" value="Unassembled WGS sequence"/>
</dbReference>
<dbReference type="PROSITE" id="PS01071">
    <property type="entry name" value="GRPE"/>
    <property type="match status" value="1"/>
</dbReference>
<feature type="compositionally biased region" description="Polar residues" evidence="13">
    <location>
        <begin position="7"/>
        <end position="22"/>
    </location>
</feature>
<evidence type="ECO:0000313" key="14">
    <source>
        <dbReference type="EMBL" id="VEP12947.1"/>
    </source>
</evidence>
<dbReference type="GO" id="GO:0006457">
    <property type="term" value="P:protein folding"/>
    <property type="evidence" value="ECO:0007669"/>
    <property type="project" value="InterPro"/>
</dbReference>
<keyword evidence="15" id="KW-1185">Reference proteome</keyword>
<evidence type="ECO:0000256" key="6">
    <source>
        <dbReference type="ARBA" id="ARBA00023186"/>
    </source>
</evidence>
<keyword evidence="5 10" id="KW-0346">Stress response</keyword>
<organism evidence="14 15">
    <name type="scientific">Hyella patelloides LEGE 07179</name>
    <dbReference type="NCBI Taxonomy" id="945734"/>
    <lineage>
        <taxon>Bacteria</taxon>
        <taxon>Bacillati</taxon>
        <taxon>Cyanobacteriota</taxon>
        <taxon>Cyanophyceae</taxon>
        <taxon>Pleurocapsales</taxon>
        <taxon>Hyellaceae</taxon>
        <taxon>Hyella</taxon>
    </lineage>
</organism>
<dbReference type="NCBIfam" id="NF010741">
    <property type="entry name" value="PRK14143.1"/>
    <property type="match status" value="1"/>
</dbReference>
<evidence type="ECO:0000256" key="10">
    <source>
        <dbReference type="HAMAP-Rule" id="MF_01151"/>
    </source>
</evidence>
<evidence type="ECO:0000256" key="9">
    <source>
        <dbReference type="ARBA" id="ARBA00076414"/>
    </source>
</evidence>
<comment type="subcellular location">
    <subcellularLocation>
        <location evidence="1 10">Cytoplasm</location>
    </subcellularLocation>
</comment>
<protein>
    <recommendedName>
        <fullName evidence="8 10">Protein GrpE</fullName>
    </recommendedName>
    <alternativeName>
        <fullName evidence="9 10">HSP-70 cofactor</fullName>
    </alternativeName>
</protein>
<dbReference type="HAMAP" id="MF_01151">
    <property type="entry name" value="GrpE"/>
    <property type="match status" value="1"/>
</dbReference>
<dbReference type="Gene3D" id="3.90.20.20">
    <property type="match status" value="1"/>
</dbReference>
<comment type="subunit">
    <text evidence="3 10">Homodimer.</text>
</comment>
<reference evidence="14 15" key="1">
    <citation type="submission" date="2019-01" db="EMBL/GenBank/DDBJ databases">
        <authorList>
            <person name="Brito A."/>
        </authorList>
    </citation>
    <scope>NUCLEOTIDE SEQUENCE [LARGE SCALE GENOMIC DNA]</scope>
    <source>
        <strain evidence="14">1</strain>
    </source>
</reference>
<dbReference type="RefSeq" id="WP_144871117.1">
    <property type="nucleotide sequence ID" value="NZ_LR213924.1"/>
</dbReference>
<dbReference type="GO" id="GO:0051087">
    <property type="term" value="F:protein-folding chaperone binding"/>
    <property type="evidence" value="ECO:0007669"/>
    <property type="project" value="InterPro"/>
</dbReference>
<keyword evidence="4 10" id="KW-0963">Cytoplasm</keyword>
<dbReference type="InterPro" id="IPR000740">
    <property type="entry name" value="GrpE"/>
</dbReference>
<evidence type="ECO:0000256" key="1">
    <source>
        <dbReference type="ARBA" id="ARBA00004496"/>
    </source>
</evidence>
<gene>
    <name evidence="10 14" type="primary">grpE</name>
    <name evidence="14" type="ORF">H1P_1730007</name>
</gene>
<comment type="function">
    <text evidence="7 10 11">Participates actively in the response to hyperosmotic and heat shock by preventing the aggregation of stress-denatured proteins, in association with DnaK and GrpE. It is the nucleotide exchange factor for DnaK and may function as a thermosensor. Unfolded proteins bind initially to DnaJ; upon interaction with the DnaJ-bound protein, DnaK hydrolyzes its bound ATP, resulting in the formation of a stable complex. GrpE releases ADP from DnaK; ATP binding to DnaK triggers the release of the substrate protein, thus completing the reaction cycle. Several rounds of ATP-dependent interactions between DnaJ, DnaK and GrpE are required for fully efficient folding.</text>
</comment>
<evidence type="ECO:0000256" key="11">
    <source>
        <dbReference type="RuleBase" id="RU000639"/>
    </source>
</evidence>
<feature type="compositionally biased region" description="Polar residues" evidence="13">
    <location>
        <begin position="31"/>
        <end position="53"/>
    </location>
</feature>
<dbReference type="Pfam" id="PF01025">
    <property type="entry name" value="GrpE"/>
    <property type="match status" value="1"/>
</dbReference>
<dbReference type="CDD" id="cd00446">
    <property type="entry name" value="GrpE"/>
    <property type="match status" value="1"/>
</dbReference>
<dbReference type="PANTHER" id="PTHR21237">
    <property type="entry name" value="GRPE PROTEIN"/>
    <property type="match status" value="1"/>
</dbReference>
<evidence type="ECO:0000256" key="2">
    <source>
        <dbReference type="ARBA" id="ARBA00009054"/>
    </source>
</evidence>
<evidence type="ECO:0000256" key="5">
    <source>
        <dbReference type="ARBA" id="ARBA00023016"/>
    </source>
</evidence>
<dbReference type="SUPFAM" id="SSF58014">
    <property type="entry name" value="Coiled-coil domain of nucleotide exchange factor GrpE"/>
    <property type="match status" value="1"/>
</dbReference>